<evidence type="ECO:0000256" key="1">
    <source>
        <dbReference type="ARBA" id="ARBA00007870"/>
    </source>
</evidence>
<comment type="pathway">
    <text evidence="4">Cofactor biosynthesis; (R)-pantothenate biosynthesis; (R)-pantoate from 3-methyl-2-oxobutanoate: step 2/2.</text>
</comment>
<dbReference type="InterPro" id="IPR013332">
    <property type="entry name" value="KPR_N"/>
</dbReference>
<sequence>MAQSPWSVAVVGPGGVGGLVGAVLTRAGHPVVFVARPDTAAGLTAGGLAVTSVQYGDFHVPATAVPRLASPVDVCVVAAKATALDAALDRVPAEALGAGLVLPLLNGVDHMAALRARFPAAQVLAGAIRVESTRVATGSIAHTSPFCAIDIAGDATPRVRLETLAAQLSAAGLDTSVRDREAALLWDKLAFLAPLALLTTAYRATAGEVRERRRPDLEAVAGEVVAVARAAGATVDGDAVVGLFDRVPAGMRSSMQRDVEAGRPAEVDAIGGAVLRAAARHGLDVPVTRELVERLRARGA</sequence>
<dbReference type="InterPro" id="IPR036291">
    <property type="entry name" value="NAD(P)-bd_dom_sf"/>
</dbReference>
<gene>
    <name evidence="7" type="ORF">Psuf_085160</name>
</gene>
<keyword evidence="8" id="KW-1185">Reference proteome</keyword>
<dbReference type="InterPro" id="IPR003710">
    <property type="entry name" value="ApbA"/>
</dbReference>
<dbReference type="PANTHER" id="PTHR21708">
    <property type="entry name" value="PROBABLE 2-DEHYDROPANTOATE 2-REDUCTASE"/>
    <property type="match status" value="1"/>
</dbReference>
<accession>A0A6F8YYY0</accession>
<protein>
    <recommendedName>
        <fullName evidence="4">2-dehydropantoate 2-reductase</fullName>
        <ecNumber evidence="4">1.1.1.169</ecNumber>
    </recommendedName>
    <alternativeName>
        <fullName evidence="4">Ketopantoate reductase</fullName>
    </alternativeName>
</protein>
<comment type="similarity">
    <text evidence="1 4">Belongs to the ketopantoate reductase family.</text>
</comment>
<evidence type="ECO:0000259" key="5">
    <source>
        <dbReference type="Pfam" id="PF02558"/>
    </source>
</evidence>
<evidence type="ECO:0000313" key="7">
    <source>
        <dbReference type="EMBL" id="BCB91203.1"/>
    </source>
</evidence>
<evidence type="ECO:0000256" key="4">
    <source>
        <dbReference type="RuleBase" id="RU362068"/>
    </source>
</evidence>
<keyword evidence="2 4" id="KW-0521">NADP</keyword>
<dbReference type="InterPro" id="IPR008927">
    <property type="entry name" value="6-PGluconate_DH-like_C_sf"/>
</dbReference>
<keyword evidence="3 4" id="KW-0560">Oxidoreductase</keyword>
<dbReference type="Gene3D" id="1.10.1040.10">
    <property type="entry name" value="N-(1-d-carboxylethyl)-l-norvaline Dehydrogenase, domain 2"/>
    <property type="match status" value="1"/>
</dbReference>
<dbReference type="AlphaFoldDB" id="A0A6F8YYY0"/>
<feature type="domain" description="Ketopantoate reductase C-terminal" evidence="6">
    <location>
        <begin position="185"/>
        <end position="297"/>
    </location>
</feature>
<dbReference type="GO" id="GO:0005737">
    <property type="term" value="C:cytoplasm"/>
    <property type="evidence" value="ECO:0007669"/>
    <property type="project" value="TreeGrafter"/>
</dbReference>
<name>A0A6F8YYY0_9ACTN</name>
<evidence type="ECO:0000256" key="2">
    <source>
        <dbReference type="ARBA" id="ARBA00022857"/>
    </source>
</evidence>
<comment type="catalytic activity">
    <reaction evidence="4">
        <text>(R)-pantoate + NADP(+) = 2-dehydropantoate + NADPH + H(+)</text>
        <dbReference type="Rhea" id="RHEA:16233"/>
        <dbReference type="ChEBI" id="CHEBI:11561"/>
        <dbReference type="ChEBI" id="CHEBI:15378"/>
        <dbReference type="ChEBI" id="CHEBI:15980"/>
        <dbReference type="ChEBI" id="CHEBI:57783"/>
        <dbReference type="ChEBI" id="CHEBI:58349"/>
        <dbReference type="EC" id="1.1.1.169"/>
    </reaction>
</comment>
<dbReference type="EC" id="1.1.1.169" evidence="4"/>
<organism evidence="7 8">
    <name type="scientific">Phytohabitans suffuscus</name>
    <dbReference type="NCBI Taxonomy" id="624315"/>
    <lineage>
        <taxon>Bacteria</taxon>
        <taxon>Bacillati</taxon>
        <taxon>Actinomycetota</taxon>
        <taxon>Actinomycetes</taxon>
        <taxon>Micromonosporales</taxon>
        <taxon>Micromonosporaceae</taxon>
    </lineage>
</organism>
<evidence type="ECO:0000259" key="6">
    <source>
        <dbReference type="Pfam" id="PF08546"/>
    </source>
</evidence>
<dbReference type="Gene3D" id="3.40.50.720">
    <property type="entry name" value="NAD(P)-binding Rossmann-like Domain"/>
    <property type="match status" value="1"/>
</dbReference>
<dbReference type="SUPFAM" id="SSF48179">
    <property type="entry name" value="6-phosphogluconate dehydrogenase C-terminal domain-like"/>
    <property type="match status" value="1"/>
</dbReference>
<dbReference type="GO" id="GO:0015940">
    <property type="term" value="P:pantothenate biosynthetic process"/>
    <property type="evidence" value="ECO:0007669"/>
    <property type="project" value="UniProtKB-UniPathway"/>
</dbReference>
<dbReference type="Pfam" id="PF08546">
    <property type="entry name" value="ApbA_C"/>
    <property type="match status" value="1"/>
</dbReference>
<comment type="function">
    <text evidence="4">Catalyzes the NADPH-dependent reduction of ketopantoate into pantoic acid.</text>
</comment>
<dbReference type="Proteomes" id="UP000503011">
    <property type="component" value="Chromosome"/>
</dbReference>
<reference evidence="7 8" key="1">
    <citation type="submission" date="2020-03" db="EMBL/GenBank/DDBJ databases">
        <title>Whole genome shotgun sequence of Phytohabitans suffuscus NBRC 105367.</title>
        <authorList>
            <person name="Komaki H."/>
            <person name="Tamura T."/>
        </authorList>
    </citation>
    <scope>NUCLEOTIDE SEQUENCE [LARGE SCALE GENOMIC DNA]</scope>
    <source>
        <strain evidence="7 8">NBRC 105367</strain>
    </source>
</reference>
<dbReference type="InterPro" id="IPR051402">
    <property type="entry name" value="KPR-Related"/>
</dbReference>
<evidence type="ECO:0000256" key="3">
    <source>
        <dbReference type="ARBA" id="ARBA00023002"/>
    </source>
</evidence>
<dbReference type="EMBL" id="AP022871">
    <property type="protein sequence ID" value="BCB91203.1"/>
    <property type="molecule type" value="Genomic_DNA"/>
</dbReference>
<dbReference type="Pfam" id="PF02558">
    <property type="entry name" value="ApbA"/>
    <property type="match status" value="1"/>
</dbReference>
<dbReference type="SUPFAM" id="SSF51735">
    <property type="entry name" value="NAD(P)-binding Rossmann-fold domains"/>
    <property type="match status" value="1"/>
</dbReference>
<dbReference type="NCBIfam" id="TIGR00745">
    <property type="entry name" value="apbA_panE"/>
    <property type="match status" value="1"/>
</dbReference>
<feature type="domain" description="Ketopantoate reductase N-terminal" evidence="5">
    <location>
        <begin position="8"/>
        <end position="144"/>
    </location>
</feature>
<keyword evidence="4" id="KW-0566">Pantothenate biosynthesis</keyword>
<dbReference type="RefSeq" id="WP_197946213.1">
    <property type="nucleotide sequence ID" value="NZ_AP022871.1"/>
</dbReference>
<evidence type="ECO:0000313" key="8">
    <source>
        <dbReference type="Proteomes" id="UP000503011"/>
    </source>
</evidence>
<dbReference type="InterPro" id="IPR013328">
    <property type="entry name" value="6PGD_dom2"/>
</dbReference>
<dbReference type="UniPathway" id="UPA00028">
    <property type="reaction ID" value="UER00004"/>
</dbReference>
<dbReference type="GO" id="GO:0008677">
    <property type="term" value="F:2-dehydropantoate 2-reductase activity"/>
    <property type="evidence" value="ECO:0007669"/>
    <property type="project" value="UniProtKB-EC"/>
</dbReference>
<dbReference type="InterPro" id="IPR013752">
    <property type="entry name" value="KPA_reductase"/>
</dbReference>
<dbReference type="PANTHER" id="PTHR21708:SF26">
    <property type="entry name" value="2-DEHYDROPANTOATE 2-REDUCTASE"/>
    <property type="match status" value="1"/>
</dbReference>
<dbReference type="KEGG" id="psuu:Psuf_085160"/>
<proteinExistence type="inferred from homology"/>
<reference evidence="7 8" key="2">
    <citation type="submission" date="2020-03" db="EMBL/GenBank/DDBJ databases">
        <authorList>
            <person name="Ichikawa N."/>
            <person name="Kimura A."/>
            <person name="Kitahashi Y."/>
            <person name="Uohara A."/>
        </authorList>
    </citation>
    <scope>NUCLEOTIDE SEQUENCE [LARGE SCALE GENOMIC DNA]</scope>
    <source>
        <strain evidence="7 8">NBRC 105367</strain>
    </source>
</reference>